<accession>A0A1K1SLQ3</accession>
<dbReference type="Proteomes" id="UP001326715">
    <property type="component" value="Chromosome"/>
</dbReference>
<dbReference type="Proteomes" id="UP000183788">
    <property type="component" value="Unassembled WGS sequence"/>
</dbReference>
<evidence type="ECO:0000313" key="1">
    <source>
        <dbReference type="EMBL" id="SFW85218.1"/>
    </source>
</evidence>
<reference evidence="1 3" key="1">
    <citation type="submission" date="2016-11" db="EMBL/GenBank/DDBJ databases">
        <authorList>
            <person name="Jaros S."/>
            <person name="Januszkiewicz K."/>
            <person name="Wedrychowicz H."/>
        </authorList>
    </citation>
    <scope>NUCLEOTIDE SEQUENCE [LARGE SCALE GENOMIC DNA]</scope>
    <source>
        <strain evidence="1 3">DSM 784</strain>
    </source>
</reference>
<dbReference type="RefSeq" id="WP_072364938.1">
    <property type="nucleotide sequence ID" value="NZ_CP139972.1"/>
</dbReference>
<dbReference type="SUPFAM" id="SSF52402">
    <property type="entry name" value="Adenine nucleotide alpha hydrolases-like"/>
    <property type="match status" value="1"/>
</dbReference>
<keyword evidence="4" id="KW-1185">Reference proteome</keyword>
<reference evidence="2 4" key="2">
    <citation type="submission" date="2023-11" db="EMBL/GenBank/DDBJ databases">
        <title>MicrobeMod: A computational toolkit for identifying prokaryotic methylation and restriction-modification with nanopore sequencing.</title>
        <authorList>
            <person name="Crits-Christoph A."/>
            <person name="Kang S.C."/>
            <person name="Lee H."/>
            <person name="Ostrov N."/>
        </authorList>
    </citation>
    <scope>NUCLEOTIDE SEQUENCE [LARGE SCALE GENOMIC DNA]</scope>
    <source>
        <strain evidence="2 4">ATCC 23090</strain>
    </source>
</reference>
<sequence>MKKILAVFDGLKFSDSTLQYAVKMGIQHNAVITGVFLEDPTYTSRGIYQLYSEKEYALDSVKQLVREDRQARDAAVDRFEAACKEAGISYLIHRDKELAIADLIKESRYADLLLMNAGESMTRYTEDSPTHFVREILAGTKCPVLVLPQHFADIKRVYWLFDGSPVSIHAFKMFSYLLPVLSGLPFDVISADLPETVRYNEMVKELVSLHAPQARYHYLKGQAELEIPLFMRKQEKESLIILGAYQRSALSMVFKASMADILVKEHQWPLFIAHNK</sequence>
<evidence type="ECO:0000313" key="4">
    <source>
        <dbReference type="Proteomes" id="UP001326715"/>
    </source>
</evidence>
<dbReference type="EMBL" id="FPIZ01000026">
    <property type="protein sequence ID" value="SFW85218.1"/>
    <property type="molecule type" value="Genomic_DNA"/>
</dbReference>
<dbReference type="OrthoDB" id="641005at2"/>
<dbReference type="EMBL" id="CP140154">
    <property type="protein sequence ID" value="WQG90508.1"/>
    <property type="molecule type" value="Genomic_DNA"/>
</dbReference>
<evidence type="ECO:0000313" key="2">
    <source>
        <dbReference type="EMBL" id="WQG90508.1"/>
    </source>
</evidence>
<dbReference type="STRING" id="1004.SAMN05661012_05680"/>
<protein>
    <submittedName>
        <fullName evidence="1 2">Universal stress protein</fullName>
    </submittedName>
</protein>
<name>A0A1K1SLQ3_9BACT</name>
<gene>
    <name evidence="1" type="ORF">SAMN05661012_05680</name>
    <name evidence="2" type="ORF">SR876_03295</name>
</gene>
<organism evidence="1 3">
    <name type="scientific">Chitinophaga sancti</name>
    <dbReference type="NCBI Taxonomy" id="1004"/>
    <lineage>
        <taxon>Bacteria</taxon>
        <taxon>Pseudomonadati</taxon>
        <taxon>Bacteroidota</taxon>
        <taxon>Chitinophagia</taxon>
        <taxon>Chitinophagales</taxon>
        <taxon>Chitinophagaceae</taxon>
        <taxon>Chitinophaga</taxon>
    </lineage>
</organism>
<proteinExistence type="predicted"/>
<evidence type="ECO:0000313" key="3">
    <source>
        <dbReference type="Proteomes" id="UP000183788"/>
    </source>
</evidence>
<dbReference type="AlphaFoldDB" id="A0A1K1SLQ3"/>
<dbReference type="Gene3D" id="3.40.50.12370">
    <property type="match status" value="1"/>
</dbReference>